<evidence type="ECO:0000313" key="2">
    <source>
        <dbReference type="EMBL" id="EPY15979.1"/>
    </source>
</evidence>
<evidence type="ECO:0000313" key="3">
    <source>
        <dbReference type="Proteomes" id="UP000015354"/>
    </source>
</evidence>
<keyword evidence="3" id="KW-1185">Reference proteome</keyword>
<keyword evidence="1" id="KW-0812">Transmembrane</keyword>
<sequence>MKYIFFFTLYVVVFFLLLPYCVFGCVCGTLIHHLSLFHFSHFFFFGHPIELNVFFSFFFFHSFVIRFPKEPFN</sequence>
<keyword evidence="1" id="KW-0472">Membrane</keyword>
<protein>
    <submittedName>
        <fullName evidence="2">Uncharacterized protein</fullName>
    </submittedName>
</protein>
<accession>S9TGC5</accession>
<comment type="caution">
    <text evidence="2">The sequence shown here is derived from an EMBL/GenBank/DDBJ whole genome shotgun (WGS) entry which is preliminary data.</text>
</comment>
<name>S9TGC5_9TRYP</name>
<feature type="transmembrane region" description="Helical" evidence="1">
    <location>
        <begin position="51"/>
        <end position="68"/>
    </location>
</feature>
<organism evidence="2 3">
    <name type="scientific">Strigomonas culicis</name>
    <dbReference type="NCBI Taxonomy" id="28005"/>
    <lineage>
        <taxon>Eukaryota</taxon>
        <taxon>Discoba</taxon>
        <taxon>Euglenozoa</taxon>
        <taxon>Kinetoplastea</taxon>
        <taxon>Metakinetoplastina</taxon>
        <taxon>Trypanosomatida</taxon>
        <taxon>Trypanosomatidae</taxon>
        <taxon>Strigomonadinae</taxon>
        <taxon>Strigomonas</taxon>
    </lineage>
</organism>
<dbReference type="EMBL" id="ATMH01011615">
    <property type="protein sequence ID" value="EPY15979.1"/>
    <property type="molecule type" value="Genomic_DNA"/>
</dbReference>
<reference evidence="2 3" key="1">
    <citation type="journal article" date="2013" name="PLoS ONE">
        <title>Predicting the Proteins of Angomonas deanei, Strigomonas culicis and Their Respective Endosymbionts Reveals New Aspects of the Trypanosomatidae Family.</title>
        <authorList>
            <person name="Motta M.C."/>
            <person name="Martins A.C."/>
            <person name="de Souza S.S."/>
            <person name="Catta-Preta C.M."/>
            <person name="Silva R."/>
            <person name="Klein C.C."/>
            <person name="de Almeida L.G."/>
            <person name="de Lima Cunha O."/>
            <person name="Ciapina L.P."/>
            <person name="Brocchi M."/>
            <person name="Colabardini A.C."/>
            <person name="de Araujo Lima B."/>
            <person name="Machado C.R."/>
            <person name="de Almeida Soares C.M."/>
            <person name="Probst C.M."/>
            <person name="de Menezes C.B."/>
            <person name="Thompson C.E."/>
            <person name="Bartholomeu D.C."/>
            <person name="Gradia D.F."/>
            <person name="Pavoni D.P."/>
            <person name="Grisard E.C."/>
            <person name="Fantinatti-Garboggini F."/>
            <person name="Marchini F.K."/>
            <person name="Rodrigues-Luiz G.F."/>
            <person name="Wagner G."/>
            <person name="Goldman G.H."/>
            <person name="Fietto J.L."/>
            <person name="Elias M.C."/>
            <person name="Goldman M.H."/>
            <person name="Sagot M.F."/>
            <person name="Pereira M."/>
            <person name="Stoco P.H."/>
            <person name="de Mendonca-Neto R.P."/>
            <person name="Teixeira S.M."/>
            <person name="Maciel T.E."/>
            <person name="de Oliveira Mendes T.A."/>
            <person name="Urmenyi T.P."/>
            <person name="de Souza W."/>
            <person name="Schenkman S."/>
            <person name="de Vasconcelos A.T."/>
        </authorList>
    </citation>
    <scope>NUCLEOTIDE SEQUENCE [LARGE SCALE GENOMIC DNA]</scope>
</reference>
<keyword evidence="1" id="KW-1133">Transmembrane helix</keyword>
<dbReference type="Proteomes" id="UP000015354">
    <property type="component" value="Unassembled WGS sequence"/>
</dbReference>
<evidence type="ECO:0000256" key="1">
    <source>
        <dbReference type="SAM" id="Phobius"/>
    </source>
</evidence>
<gene>
    <name evidence="2" type="ORF">STCU_11631</name>
</gene>
<proteinExistence type="predicted"/>
<dbReference type="AlphaFoldDB" id="S9TGC5"/>
<feature type="transmembrane region" description="Helical" evidence="1">
    <location>
        <begin position="7"/>
        <end position="31"/>
    </location>
</feature>